<evidence type="ECO:0000313" key="3">
    <source>
        <dbReference type="Proteomes" id="UP001595846"/>
    </source>
</evidence>
<accession>A0ABD5NLH5</accession>
<evidence type="ECO:0000256" key="1">
    <source>
        <dbReference type="SAM" id="MobiDB-lite"/>
    </source>
</evidence>
<dbReference type="AlphaFoldDB" id="A0ABD5NLH5"/>
<dbReference type="Proteomes" id="UP001595846">
    <property type="component" value="Unassembled WGS sequence"/>
</dbReference>
<dbReference type="RefSeq" id="WP_256533808.1">
    <property type="nucleotide sequence ID" value="NZ_CP101824.1"/>
</dbReference>
<dbReference type="EMBL" id="JBHSAQ010000002">
    <property type="protein sequence ID" value="MFC3957580.1"/>
    <property type="molecule type" value="Genomic_DNA"/>
</dbReference>
<feature type="compositionally biased region" description="Basic and acidic residues" evidence="1">
    <location>
        <begin position="25"/>
        <end position="35"/>
    </location>
</feature>
<evidence type="ECO:0000313" key="2">
    <source>
        <dbReference type="EMBL" id="MFC3957580.1"/>
    </source>
</evidence>
<sequence length="138" mass="15372">MSTPHTTEPIESIPDRPPAQVVASLEDHRPPADPERWDSVYQVIPGEPCPDCGTAIGLLLAPAALLEDHVDEVMRDYPVTVPDGWTEGYEHPVYFYCDSPVCSWHGAAEWRRVGPALEQWIGRGAPTWRDRVTQEGEA</sequence>
<name>A0ABD5NLH5_9EURY</name>
<reference evidence="2 3" key="1">
    <citation type="journal article" date="2019" name="Int. J. Syst. Evol. Microbiol.">
        <title>The Global Catalogue of Microorganisms (GCM) 10K type strain sequencing project: providing services to taxonomists for standard genome sequencing and annotation.</title>
        <authorList>
            <consortium name="The Broad Institute Genomics Platform"/>
            <consortium name="The Broad Institute Genome Sequencing Center for Infectious Disease"/>
            <person name="Wu L."/>
            <person name="Ma J."/>
        </authorList>
    </citation>
    <scope>NUCLEOTIDE SEQUENCE [LARGE SCALE GENOMIC DNA]</scope>
    <source>
        <strain evidence="2 3">IBRC-M 10256</strain>
    </source>
</reference>
<comment type="caution">
    <text evidence="2">The sequence shown here is derived from an EMBL/GenBank/DDBJ whole genome shotgun (WGS) entry which is preliminary data.</text>
</comment>
<gene>
    <name evidence="2" type="ORF">ACFOUR_04225</name>
</gene>
<proteinExistence type="predicted"/>
<keyword evidence="3" id="KW-1185">Reference proteome</keyword>
<feature type="region of interest" description="Disordered" evidence="1">
    <location>
        <begin position="1"/>
        <end position="35"/>
    </location>
</feature>
<protein>
    <submittedName>
        <fullName evidence="2">Uncharacterized protein</fullName>
    </submittedName>
</protein>
<dbReference type="GeneID" id="73902948"/>
<organism evidence="2 3">
    <name type="scientific">Halovivax cerinus</name>
    <dbReference type="NCBI Taxonomy" id="1487865"/>
    <lineage>
        <taxon>Archaea</taxon>
        <taxon>Methanobacteriati</taxon>
        <taxon>Methanobacteriota</taxon>
        <taxon>Stenosarchaea group</taxon>
        <taxon>Halobacteria</taxon>
        <taxon>Halobacteriales</taxon>
        <taxon>Natrialbaceae</taxon>
        <taxon>Halovivax</taxon>
    </lineage>
</organism>